<feature type="transmembrane region" description="Helical" evidence="2">
    <location>
        <begin position="122"/>
        <end position="149"/>
    </location>
</feature>
<accession>A0A835YRT4</accession>
<evidence type="ECO:0000313" key="3">
    <source>
        <dbReference type="EMBL" id="KAG5180240.1"/>
    </source>
</evidence>
<name>A0A835YRT4_9STRA</name>
<feature type="region of interest" description="Disordered" evidence="1">
    <location>
        <begin position="205"/>
        <end position="230"/>
    </location>
</feature>
<dbReference type="InterPro" id="IPR032675">
    <property type="entry name" value="LRR_dom_sf"/>
</dbReference>
<dbReference type="Gene3D" id="3.80.10.10">
    <property type="entry name" value="Ribonuclease Inhibitor"/>
    <property type="match status" value="1"/>
</dbReference>
<keyword evidence="2" id="KW-0472">Membrane</keyword>
<reference evidence="3" key="1">
    <citation type="submission" date="2021-02" db="EMBL/GenBank/DDBJ databases">
        <title>First Annotated Genome of the Yellow-green Alga Tribonema minus.</title>
        <authorList>
            <person name="Mahan K.M."/>
        </authorList>
    </citation>
    <scope>NUCLEOTIDE SEQUENCE</scope>
    <source>
        <strain evidence="3">UTEX B ZZ1240</strain>
    </source>
</reference>
<dbReference type="EMBL" id="JAFCMP010000401">
    <property type="protein sequence ID" value="KAG5180240.1"/>
    <property type="molecule type" value="Genomic_DNA"/>
</dbReference>
<dbReference type="OrthoDB" id="203703at2759"/>
<keyword evidence="2" id="KW-0812">Transmembrane</keyword>
<keyword evidence="4" id="KW-1185">Reference proteome</keyword>
<keyword evidence="2" id="KW-1133">Transmembrane helix</keyword>
<dbReference type="Proteomes" id="UP000664859">
    <property type="component" value="Unassembled WGS sequence"/>
</dbReference>
<protein>
    <submittedName>
        <fullName evidence="3">Uncharacterized protein</fullName>
    </submittedName>
</protein>
<feature type="transmembrane region" description="Helical" evidence="2">
    <location>
        <begin position="169"/>
        <end position="188"/>
    </location>
</feature>
<comment type="caution">
    <text evidence="3">The sequence shown here is derived from an EMBL/GenBank/DDBJ whole genome shotgun (WGS) entry which is preliminary data.</text>
</comment>
<dbReference type="AlphaFoldDB" id="A0A835YRT4"/>
<sequence>MALSSLPESFGNLTALTSLSLAGCWELSSLPPLFGNLTADVEIKMYGLDRIDESLASNVDSTLNAVLVTAALLATLGYSSLANPTDWDDSLGNTPADPVHHVSEVVGADTLQTHGDSPERWLAAYLILSQVSFYGSITSIAWCLTSVLLNANAYRMIKRGGGDRKRVMLAAATLFLIVAIVAILAAYFCVGMTCGSARGGADGGEGASGSSKGMGDAGSDCEQELRSRVW</sequence>
<evidence type="ECO:0000256" key="1">
    <source>
        <dbReference type="SAM" id="MobiDB-lite"/>
    </source>
</evidence>
<organism evidence="3 4">
    <name type="scientific">Tribonema minus</name>
    <dbReference type="NCBI Taxonomy" id="303371"/>
    <lineage>
        <taxon>Eukaryota</taxon>
        <taxon>Sar</taxon>
        <taxon>Stramenopiles</taxon>
        <taxon>Ochrophyta</taxon>
        <taxon>PX clade</taxon>
        <taxon>Xanthophyceae</taxon>
        <taxon>Tribonematales</taxon>
        <taxon>Tribonemataceae</taxon>
        <taxon>Tribonema</taxon>
    </lineage>
</organism>
<gene>
    <name evidence="3" type="ORF">JKP88DRAFT_279655</name>
</gene>
<proteinExistence type="predicted"/>
<evidence type="ECO:0000256" key="2">
    <source>
        <dbReference type="SAM" id="Phobius"/>
    </source>
</evidence>
<evidence type="ECO:0000313" key="4">
    <source>
        <dbReference type="Proteomes" id="UP000664859"/>
    </source>
</evidence>